<sequence length="132" mass="15436">MKTVLLTQYEVSHRENCALTDGYTCSEVEEDDFVRKTNKRVLVPGNYLTAWQICYGDFQTIEDISEEQKRLQHYRIGFTEDNENYIVLFSGLMLPKMVNGKPEGLILGTVGRTTKYWVDKESFTISKRLFYK</sequence>
<dbReference type="EMBL" id="CAADGD010000051">
    <property type="protein sequence ID" value="VFK71102.1"/>
    <property type="molecule type" value="Genomic_DNA"/>
</dbReference>
<evidence type="ECO:0000313" key="1">
    <source>
        <dbReference type="EMBL" id="VFK64471.1"/>
    </source>
</evidence>
<accession>A0A451AEM2</accession>
<protein>
    <submittedName>
        <fullName evidence="1">Uncharacterized protein</fullName>
    </submittedName>
</protein>
<gene>
    <name evidence="1" type="ORF">BECKUNK1418G_GA0071005_10471</name>
    <name evidence="2" type="ORF">BECKUNK1418H_GA0071006_10511</name>
</gene>
<dbReference type="EMBL" id="CAADFZ010000047">
    <property type="protein sequence ID" value="VFK64471.1"/>
    <property type="molecule type" value="Genomic_DNA"/>
</dbReference>
<evidence type="ECO:0000313" key="2">
    <source>
        <dbReference type="EMBL" id="VFK71102.1"/>
    </source>
</evidence>
<proteinExistence type="predicted"/>
<reference evidence="1" key="1">
    <citation type="submission" date="2019-02" db="EMBL/GenBank/DDBJ databases">
        <authorList>
            <person name="Gruber-Vodicka R. H."/>
            <person name="Seah K. B. B."/>
        </authorList>
    </citation>
    <scope>NUCLEOTIDE SEQUENCE</scope>
    <source>
        <strain evidence="2">BECK_BY19</strain>
        <strain evidence="1">BECK_BY8</strain>
    </source>
</reference>
<organism evidence="1">
    <name type="scientific">Candidatus Kentrum sp. UNK</name>
    <dbReference type="NCBI Taxonomy" id="2126344"/>
    <lineage>
        <taxon>Bacteria</taxon>
        <taxon>Pseudomonadati</taxon>
        <taxon>Pseudomonadota</taxon>
        <taxon>Gammaproteobacteria</taxon>
        <taxon>Candidatus Kentrum</taxon>
    </lineage>
</organism>
<name>A0A451AEM2_9GAMM</name>
<dbReference type="AlphaFoldDB" id="A0A451AEM2"/>